<dbReference type="KEGG" id="csq:CSCA_2343"/>
<protein>
    <submittedName>
        <fullName evidence="9">Fibronectin type III domain protein</fullName>
    </submittedName>
</protein>
<dbReference type="HOGENOM" id="CLU_261823_0_0_9"/>
<reference evidence="9 10" key="1">
    <citation type="journal article" date="2015" name="J. Biotechnol.">
        <title>Complete genome sequence of a malodorant-producing acetogen, Clostridium scatologenes ATCC 25775(T).</title>
        <authorList>
            <person name="Zhu Z."/>
            <person name="Guo T."/>
            <person name="Zheng H."/>
            <person name="Song T."/>
            <person name="Ouyang P."/>
            <person name="Xie J."/>
        </authorList>
    </citation>
    <scope>NUCLEOTIDE SEQUENCE [LARGE SCALE GENOMIC DNA]</scope>
    <source>
        <strain evidence="9 10">ATCC 25775</strain>
    </source>
</reference>
<sequence>MFINRKLKIFFSAFIGLMIIGVMSHMVYAADTEITDVTATASSYVAPYSPDRAVNTTVDPTMSAESSRWYCADLNDKWLQLDLKKNYYIDKWHVGNLGSLLWDSSCNTKDYELLGSADGTNWTTIQTITGNTSGTTNNTVIPFSARYVRLHIIQGNQNNNLWASIVDFHVSAVSPVVSSCSVPADGTYVAGRNLDFTVNYPADVVVDTTNGTPYIPITIGSKTVKAEYLSGSGTKALTFRYTVKAGDSANGIGVGRSIVSNGGTINDYVQNNAGLDLNSVATAGIIIDAAAPNLTAGAVNRTSDTEAAIKFTSDKPGQYYYAVVEAGAAAPTIDTSAAGTACTTDETTISLTSMTVGAKDIYINVKDAAGNVSSVLKINIPEYYAPTAPILDSTSQATSIGAETATIGGTVTADGGQSVTDRGVVYAAAPNPQLGGAGVTKIAAIPAAGTGAYTIALTGLAPSTTYYAKSYASNSVGTSYGSEISFTTTATLPGVPIGVSAAAGDTQATVSFTAPTSDGGSAITRYTVTSNPGNLTATGSVSPIIVTGLTDGTAYTFTVTATNSVGTGVASSASTSVTPTAAAPLQTEIPLITGTPTAGDTSISGTAEAGASVILSVGGIAKPAVTATGGAWTVSGLTLTAGQSISVTAQASGKTISNAATATVAAPANSACDITTWTAPASPALSGNTATKTVSNGTTSLVVDVGVSVNATWKLYSDSGCTAEIADKRMNLNVGANTAYIKVTSGDTTTTKIYTVTITRDAPTVTEITSFDVISNVSAGNVGSAAYANAAAVIAALPTAVTANSNAVTVPVNTWVDTDNYDPNAAGSYTFTATLGTIPAGYANSGNYTAIVEVVVETLAPIVTAAPSESNITVINNVEGTPDIITVTGINPGDIVKVYDAISGGRLLGIGTVALGQTSVTINVAQLGVNAGNIYVSVTSQGKTESSRTRKAYTQEIRNSSLKLSTIAFDKNVRNQADIDVDVNFNGNTLTGISNGGNALINGTDYVVSGNVITIAKGYLSNQNTRNFVLKFNFSSGDSQTVTVCMADTTVTNTSGGGTTTGGNSTTSTRTVDVISGTDSTAVPVKVEITRTVESGTKIDTLKLDEAKITQIIEKTLAGNKTGVTIQITDPKDNPADALEIQIPKTLTDKLSENGIKLKIDAPKAKLEISKETLKGTSGDIKISIKEVTDKSKIDETKAMGLEIFGDVNGSVKALGNPIEVKANITGRVKITIPIDSSKLPTSKEELDKFLSSLAVMVHHSDGEDVVDKGTIVYDAKGNVVGISIYVNKFSSFTLIEMPKDYFKGKTTIMHNKVDQDKEWHLQFTKATDPSTVISDNIYVTDLEGNRIEVKVSCDSDNIIKVSPVNPYKSGKTYYIYISKKVTSKYNEPLTQDLRYEFTVKY</sequence>
<dbReference type="InterPro" id="IPR013783">
    <property type="entry name" value="Ig-like_fold"/>
</dbReference>
<evidence type="ECO:0000256" key="6">
    <source>
        <dbReference type="SAM" id="SignalP"/>
    </source>
</evidence>
<evidence type="ECO:0000256" key="4">
    <source>
        <dbReference type="ARBA" id="ARBA00023295"/>
    </source>
</evidence>
<dbReference type="InterPro" id="IPR014756">
    <property type="entry name" value="Ig_E-set"/>
</dbReference>
<dbReference type="Gene3D" id="2.60.40.10">
    <property type="entry name" value="Immunoglobulins"/>
    <property type="match status" value="2"/>
</dbReference>
<evidence type="ECO:0000256" key="5">
    <source>
        <dbReference type="ARBA" id="ARBA00023326"/>
    </source>
</evidence>
<dbReference type="SUPFAM" id="SSF81296">
    <property type="entry name" value="E set domains"/>
    <property type="match status" value="1"/>
</dbReference>
<feature type="domain" description="Fibronectin type-III" evidence="8">
    <location>
        <begin position="492"/>
        <end position="583"/>
    </location>
</feature>
<dbReference type="Pfam" id="PF00754">
    <property type="entry name" value="F5_F8_type_C"/>
    <property type="match status" value="1"/>
</dbReference>
<evidence type="ECO:0000256" key="2">
    <source>
        <dbReference type="ARBA" id="ARBA00023001"/>
    </source>
</evidence>
<dbReference type="Pfam" id="PF12733">
    <property type="entry name" value="Cadherin-like"/>
    <property type="match status" value="1"/>
</dbReference>
<keyword evidence="1 6" id="KW-0732">Signal</keyword>
<evidence type="ECO:0000259" key="8">
    <source>
        <dbReference type="PROSITE" id="PS50853"/>
    </source>
</evidence>
<dbReference type="SUPFAM" id="SSF49265">
    <property type="entry name" value="Fibronectin type III"/>
    <property type="match status" value="1"/>
</dbReference>
<gene>
    <name evidence="9" type="ORF">CSCA_2343</name>
</gene>
<keyword evidence="5" id="KW-0624">Polysaccharide degradation</keyword>
<keyword evidence="10" id="KW-1185">Reference proteome</keyword>
<feature type="signal peptide" evidence="6">
    <location>
        <begin position="1"/>
        <end position="29"/>
    </location>
</feature>
<dbReference type="Pfam" id="PF13205">
    <property type="entry name" value="Big_5"/>
    <property type="match status" value="1"/>
</dbReference>
<dbReference type="Proteomes" id="UP000033115">
    <property type="component" value="Chromosome"/>
</dbReference>
<dbReference type="RefSeq" id="WP_029160232.1">
    <property type="nucleotide sequence ID" value="NZ_CP009933.1"/>
</dbReference>
<keyword evidence="3" id="KW-0119">Carbohydrate metabolism</keyword>
<dbReference type="InterPro" id="IPR036116">
    <property type="entry name" value="FN3_sf"/>
</dbReference>
<dbReference type="CDD" id="cd00063">
    <property type="entry name" value="FN3"/>
    <property type="match status" value="1"/>
</dbReference>
<dbReference type="Pfam" id="PF00041">
    <property type="entry name" value="fn3"/>
    <property type="match status" value="1"/>
</dbReference>
<dbReference type="GO" id="GO:0016798">
    <property type="term" value="F:hydrolase activity, acting on glycosyl bonds"/>
    <property type="evidence" value="ECO:0007669"/>
    <property type="project" value="UniProtKB-KW"/>
</dbReference>
<dbReference type="InterPro" id="IPR008979">
    <property type="entry name" value="Galactose-bd-like_sf"/>
</dbReference>
<dbReference type="PROSITE" id="PS50853">
    <property type="entry name" value="FN3"/>
    <property type="match status" value="1"/>
</dbReference>
<dbReference type="SMART" id="SM00060">
    <property type="entry name" value="FN3"/>
    <property type="match status" value="2"/>
</dbReference>
<dbReference type="STRING" id="1548.CSCA_2343"/>
<dbReference type="Pfam" id="PF03442">
    <property type="entry name" value="CBM_X2"/>
    <property type="match status" value="1"/>
</dbReference>
<dbReference type="EMBL" id="CP009933">
    <property type="protein sequence ID" value="AKA69468.1"/>
    <property type="molecule type" value="Genomic_DNA"/>
</dbReference>
<dbReference type="InterPro" id="IPR000421">
    <property type="entry name" value="FA58C"/>
</dbReference>
<dbReference type="SUPFAM" id="SSF49785">
    <property type="entry name" value="Galactose-binding domain-like"/>
    <property type="match status" value="1"/>
</dbReference>
<dbReference type="InterPro" id="IPR005102">
    <property type="entry name" value="Carbo-bd_X2"/>
</dbReference>
<accession>A0A0E3JZ30</accession>
<evidence type="ECO:0000313" key="9">
    <source>
        <dbReference type="EMBL" id="AKA69468.1"/>
    </source>
</evidence>
<feature type="domain" description="F5/8 type C" evidence="7">
    <location>
        <begin position="15"/>
        <end position="173"/>
    </location>
</feature>
<name>A0A0E3JZ30_CLOSL</name>
<proteinExistence type="predicted"/>
<evidence type="ECO:0000256" key="1">
    <source>
        <dbReference type="ARBA" id="ARBA00022729"/>
    </source>
</evidence>
<evidence type="ECO:0000256" key="3">
    <source>
        <dbReference type="ARBA" id="ARBA00023277"/>
    </source>
</evidence>
<dbReference type="Gene3D" id="2.60.120.260">
    <property type="entry name" value="Galactose-binding domain-like"/>
    <property type="match status" value="1"/>
</dbReference>
<dbReference type="GO" id="GO:0030245">
    <property type="term" value="P:cellulose catabolic process"/>
    <property type="evidence" value="ECO:0007669"/>
    <property type="project" value="UniProtKB-KW"/>
</dbReference>
<dbReference type="PROSITE" id="PS50022">
    <property type="entry name" value="FA58C_3"/>
    <property type="match status" value="1"/>
</dbReference>
<feature type="chain" id="PRO_5002410783" evidence="6">
    <location>
        <begin position="30"/>
        <end position="1402"/>
    </location>
</feature>
<evidence type="ECO:0000313" key="10">
    <source>
        <dbReference type="Proteomes" id="UP000033115"/>
    </source>
</evidence>
<evidence type="ECO:0000259" key="7">
    <source>
        <dbReference type="PROSITE" id="PS50022"/>
    </source>
</evidence>
<dbReference type="InterPro" id="IPR032812">
    <property type="entry name" value="SbsA_Ig"/>
</dbReference>
<keyword evidence="4" id="KW-0326">Glycosidase</keyword>
<dbReference type="InterPro" id="IPR003961">
    <property type="entry name" value="FN3_dom"/>
</dbReference>
<organism evidence="9 10">
    <name type="scientific">Clostridium scatologenes</name>
    <dbReference type="NCBI Taxonomy" id="1548"/>
    <lineage>
        <taxon>Bacteria</taxon>
        <taxon>Bacillati</taxon>
        <taxon>Bacillota</taxon>
        <taxon>Clostridia</taxon>
        <taxon>Eubacteriales</taxon>
        <taxon>Clostridiaceae</taxon>
        <taxon>Clostridium</taxon>
    </lineage>
</organism>
<keyword evidence="4" id="KW-0378">Hydrolase</keyword>
<dbReference type="InterPro" id="IPR025883">
    <property type="entry name" value="Cadherin-like_domain"/>
</dbReference>
<keyword evidence="2" id="KW-0136">Cellulose degradation</keyword>